<evidence type="ECO:0000256" key="1">
    <source>
        <dbReference type="ARBA" id="ARBA00004776"/>
    </source>
</evidence>
<keyword evidence="4 6" id="KW-0808">Transferase</keyword>
<protein>
    <submittedName>
        <fullName evidence="6">Glycosyltransferase family 2 protein</fullName>
    </submittedName>
</protein>
<evidence type="ECO:0000313" key="7">
    <source>
        <dbReference type="Proteomes" id="UP000317638"/>
    </source>
</evidence>
<dbReference type="EMBL" id="VKKG01000002">
    <property type="protein sequence ID" value="TRY18629.1"/>
    <property type="molecule type" value="Genomic_DNA"/>
</dbReference>
<dbReference type="Pfam" id="PF00535">
    <property type="entry name" value="Glycos_transf_2"/>
    <property type="match status" value="1"/>
</dbReference>
<evidence type="ECO:0000259" key="5">
    <source>
        <dbReference type="Pfam" id="PF00535"/>
    </source>
</evidence>
<dbReference type="SUPFAM" id="SSF53448">
    <property type="entry name" value="Nucleotide-diphospho-sugar transferases"/>
    <property type="match status" value="1"/>
</dbReference>
<evidence type="ECO:0000256" key="3">
    <source>
        <dbReference type="ARBA" id="ARBA00022676"/>
    </source>
</evidence>
<accession>A0A553K1R2</accession>
<keyword evidence="3" id="KW-0328">Glycosyltransferase</keyword>
<dbReference type="PANTHER" id="PTHR43179:SF12">
    <property type="entry name" value="GALACTOFURANOSYLTRANSFERASE GLFT2"/>
    <property type="match status" value="1"/>
</dbReference>
<comment type="caution">
    <text evidence="6">The sequence shown here is derived from an EMBL/GenBank/DDBJ whole genome shotgun (WGS) entry which is preliminary data.</text>
</comment>
<organism evidence="6 7">
    <name type="scientific">Tessaracoccus rhinocerotis</name>
    <dbReference type="NCBI Taxonomy" id="1689449"/>
    <lineage>
        <taxon>Bacteria</taxon>
        <taxon>Bacillati</taxon>
        <taxon>Actinomycetota</taxon>
        <taxon>Actinomycetes</taxon>
        <taxon>Propionibacteriales</taxon>
        <taxon>Propionibacteriaceae</taxon>
        <taxon>Tessaracoccus</taxon>
    </lineage>
</organism>
<dbReference type="OrthoDB" id="9771846at2"/>
<reference evidence="6 7" key="1">
    <citation type="submission" date="2019-07" db="EMBL/GenBank/DDBJ databases">
        <authorList>
            <person name="Zhou L.-Y."/>
        </authorList>
    </citation>
    <scope>NUCLEOTIDE SEQUENCE [LARGE SCALE GENOMIC DNA]</scope>
    <source>
        <strain evidence="6 7">YIM 101269</strain>
    </source>
</reference>
<dbReference type="PANTHER" id="PTHR43179">
    <property type="entry name" value="RHAMNOSYLTRANSFERASE WBBL"/>
    <property type="match status" value="1"/>
</dbReference>
<evidence type="ECO:0000313" key="6">
    <source>
        <dbReference type="EMBL" id="TRY18629.1"/>
    </source>
</evidence>
<dbReference type="AlphaFoldDB" id="A0A553K1R2"/>
<evidence type="ECO:0000256" key="2">
    <source>
        <dbReference type="ARBA" id="ARBA00006739"/>
    </source>
</evidence>
<gene>
    <name evidence="6" type="ORF">FOJ82_05770</name>
</gene>
<sequence length="351" mass="38627">MSGTPENWGGQPVTWWAYGPCCTEGDVVGAWGSASETYGVPGEVQGVFRRDGAVDVAVIVVTYNNEGDVDALISSLRSEAMQCSMRVILVDNGSVDATVARASAHADVHVVDTGCNLGYAGGINRGSTFVGETETLLILNPDTTVVPGAVAAMRRRRELVGADLVVPALEGSDGRRARSLRREPSISRRLGDAVCGRFWNSRPSWLSEDVRDRAAYAHAHPVEWATGAALMVSAEAANQIGPWDERFFLYSEETDYFRRARELGFSAWYEPSARVIHAEGGSGRSPALVALLVVNSLRYVEKHRPVAAPIHRALLILHELRRWRDPDHRLARTILWRRKSWEQLPQGEKTK</sequence>
<comment type="similarity">
    <text evidence="2">Belongs to the glycosyltransferase 2 family.</text>
</comment>
<comment type="pathway">
    <text evidence="1">Cell wall biogenesis; cell wall polysaccharide biosynthesis.</text>
</comment>
<keyword evidence="7" id="KW-1185">Reference proteome</keyword>
<feature type="domain" description="Glycosyltransferase 2-like" evidence="5">
    <location>
        <begin position="58"/>
        <end position="182"/>
    </location>
</feature>
<dbReference type="InterPro" id="IPR029044">
    <property type="entry name" value="Nucleotide-diphossugar_trans"/>
</dbReference>
<dbReference type="Gene3D" id="3.90.550.10">
    <property type="entry name" value="Spore Coat Polysaccharide Biosynthesis Protein SpsA, Chain A"/>
    <property type="match status" value="1"/>
</dbReference>
<proteinExistence type="inferred from homology"/>
<name>A0A553K1R2_9ACTN</name>
<dbReference type="GO" id="GO:0016757">
    <property type="term" value="F:glycosyltransferase activity"/>
    <property type="evidence" value="ECO:0007669"/>
    <property type="project" value="UniProtKB-KW"/>
</dbReference>
<dbReference type="InterPro" id="IPR001173">
    <property type="entry name" value="Glyco_trans_2-like"/>
</dbReference>
<evidence type="ECO:0000256" key="4">
    <source>
        <dbReference type="ARBA" id="ARBA00022679"/>
    </source>
</evidence>
<dbReference type="Proteomes" id="UP000317638">
    <property type="component" value="Unassembled WGS sequence"/>
</dbReference>